<dbReference type="KEGG" id="ngr:NAEGRDRAFT_81703"/>
<evidence type="ECO:0000313" key="3">
    <source>
        <dbReference type="EMBL" id="EFC38180.1"/>
    </source>
</evidence>
<dbReference type="GO" id="GO:0031410">
    <property type="term" value="C:cytoplasmic vesicle"/>
    <property type="evidence" value="ECO:0007669"/>
    <property type="project" value="TreeGrafter"/>
</dbReference>
<sequence>MSTRLVDYIAVVGSPYDPREMMHTKRLSSTITKYTSTVGRDQTIDSEEDEEQRSNLSEVESETLSVGENSSNIIDDKVSVGVVVEEVGMNSYDAVFDNSAEMFMDKLRKPIVLDRYPREDYPSAPLSPEIPLFCFPNGEIGIRIDECTLPMYYTFVLTAADGNKTYGACLNIWEEYHLEDELLNTEKKDNDDGMISITFDPIKTERETSTIYMSKSIVLISHYPFYNLFKFFLTQMYRISITPSKIPIERFISNFIFEVPLPCQGKVQVHYSIGDKEIFITRPPPNELPMAEVDFELLFCTLSIENIMILFDLVLQEKKILFTSSHVALLTQISEIICHLVFPFKWHHIYIPLLPAKCAEFLFAPVPFMMGLAKDFVNNIEIPSDVFQIDLDNNQIVCSKQQSIPNLPEKQKIRLQNTLNSLVRTKVGSQRAIDKLHFVDLAYAMAPITEEIDPKTGEAFPFPTREVRMAFTRFFVSLFFKYKNFFREAQDSELESMLDLDHFFNKNAFTHQLPEQARSFMEIFLHTQTFERFLLDRLEKVNQNEVQYFEELMIQKDNESKFKFRKQPTPFLSKNFAISRTLMALSPDNSNLTSSTEPYIYLYFPTKLDHTLFTKREYTQLLVSESDVVSNNEINLSWKSCIAALSSLSTNQYSNKTDNNTKMASANIILDENRNENLFDRFSFQTDSKCYHCEHICKESEIRSGWSSSNSQSYTTTCTHCSKQFVPYFSVYFKLPSVTQELHQLTSVEYLSPLVIRKEIENLISHDVKADSALCWQHPVLFWNLVVHFRSLPLSFIFPCIDWNAIQSHLVTSLSQNSTVN</sequence>
<proteinExistence type="predicted"/>
<dbReference type="EMBL" id="GG738910">
    <property type="protein sequence ID" value="EFC38180.1"/>
    <property type="molecule type" value="Genomic_DNA"/>
</dbReference>
<dbReference type="OrthoDB" id="10254350at2759"/>
<dbReference type="SMART" id="SM00800">
    <property type="entry name" value="uDENN"/>
    <property type="match status" value="1"/>
</dbReference>
<dbReference type="InterPro" id="IPR051696">
    <property type="entry name" value="DENN_Domain_GEFs"/>
</dbReference>
<dbReference type="RefSeq" id="XP_002670924.1">
    <property type="nucleotide sequence ID" value="XM_002670878.1"/>
</dbReference>
<dbReference type="Pfam" id="PF03455">
    <property type="entry name" value="dDENN"/>
    <property type="match status" value="1"/>
</dbReference>
<protein>
    <submittedName>
        <fullName evidence="3">Predicted protein</fullName>
    </submittedName>
</protein>
<dbReference type="Pfam" id="PF03456">
    <property type="entry name" value="uDENN"/>
    <property type="match status" value="1"/>
</dbReference>
<name>D2VYC3_NAEGR</name>
<dbReference type="InterPro" id="IPR037516">
    <property type="entry name" value="Tripartite_DENN"/>
</dbReference>
<dbReference type="OMA" id="STIYMSK"/>
<dbReference type="VEuPathDB" id="AmoebaDB:NAEGRDRAFT_81703"/>
<dbReference type="Gene3D" id="3.30.450.200">
    <property type="match status" value="1"/>
</dbReference>
<evidence type="ECO:0000259" key="2">
    <source>
        <dbReference type="PROSITE" id="PS50211"/>
    </source>
</evidence>
<keyword evidence="4" id="KW-1185">Reference proteome</keyword>
<dbReference type="Proteomes" id="UP000006671">
    <property type="component" value="Unassembled WGS sequence"/>
</dbReference>
<dbReference type="AlphaFoldDB" id="D2VYC3"/>
<gene>
    <name evidence="3" type="ORF">NAEGRDRAFT_81703</name>
</gene>
<reference evidence="3 4" key="1">
    <citation type="journal article" date="2010" name="Cell">
        <title>The genome of Naegleria gruberi illuminates early eukaryotic versatility.</title>
        <authorList>
            <person name="Fritz-Laylin L.K."/>
            <person name="Prochnik S.E."/>
            <person name="Ginger M.L."/>
            <person name="Dacks J.B."/>
            <person name="Carpenter M.L."/>
            <person name="Field M.C."/>
            <person name="Kuo A."/>
            <person name="Paredez A."/>
            <person name="Chapman J."/>
            <person name="Pham J."/>
            <person name="Shu S."/>
            <person name="Neupane R."/>
            <person name="Cipriano M."/>
            <person name="Mancuso J."/>
            <person name="Tu H."/>
            <person name="Salamov A."/>
            <person name="Lindquist E."/>
            <person name="Shapiro H."/>
            <person name="Lucas S."/>
            <person name="Grigoriev I.V."/>
            <person name="Cande W.Z."/>
            <person name="Fulton C."/>
            <person name="Rokhsar D.S."/>
            <person name="Dawson S.C."/>
        </authorList>
    </citation>
    <scope>NUCLEOTIDE SEQUENCE [LARGE SCALE GENOMIC DNA]</scope>
    <source>
        <strain evidence="3 4">NEG-M</strain>
    </source>
</reference>
<dbReference type="Gene3D" id="3.40.50.11500">
    <property type="match status" value="1"/>
</dbReference>
<dbReference type="InterPro" id="IPR043153">
    <property type="entry name" value="DENN_C"/>
</dbReference>
<dbReference type="InterPro" id="IPR001194">
    <property type="entry name" value="cDENN_dom"/>
</dbReference>
<dbReference type="PANTHER" id="PTHR12296:SF21">
    <property type="entry name" value="DENN DOMAIN-CONTAINING PROTEIN 3"/>
    <property type="match status" value="1"/>
</dbReference>
<feature type="compositionally biased region" description="Polar residues" evidence="1">
    <location>
        <begin position="54"/>
        <end position="68"/>
    </location>
</feature>
<dbReference type="InParanoid" id="D2VYC3"/>
<dbReference type="Pfam" id="PF02141">
    <property type="entry name" value="DENN"/>
    <property type="match status" value="1"/>
</dbReference>
<evidence type="ECO:0000256" key="1">
    <source>
        <dbReference type="SAM" id="MobiDB-lite"/>
    </source>
</evidence>
<dbReference type="GO" id="GO:0032483">
    <property type="term" value="P:regulation of Rab protein signal transduction"/>
    <property type="evidence" value="ECO:0007669"/>
    <property type="project" value="TreeGrafter"/>
</dbReference>
<dbReference type="InterPro" id="IPR005113">
    <property type="entry name" value="uDENN_dom"/>
</dbReference>
<accession>D2VYC3</accession>
<dbReference type="GeneID" id="8853862"/>
<feature type="region of interest" description="Disordered" evidence="1">
    <location>
        <begin position="38"/>
        <end position="68"/>
    </location>
</feature>
<evidence type="ECO:0000313" key="4">
    <source>
        <dbReference type="Proteomes" id="UP000006671"/>
    </source>
</evidence>
<dbReference type="eggNOG" id="KOG2127">
    <property type="taxonomic scope" value="Eukaryota"/>
</dbReference>
<dbReference type="SMART" id="SM00801">
    <property type="entry name" value="dDENN"/>
    <property type="match status" value="1"/>
</dbReference>
<dbReference type="SMART" id="SM00799">
    <property type="entry name" value="DENN"/>
    <property type="match status" value="1"/>
</dbReference>
<dbReference type="PROSITE" id="PS50211">
    <property type="entry name" value="DENN"/>
    <property type="match status" value="1"/>
</dbReference>
<dbReference type="InterPro" id="IPR005112">
    <property type="entry name" value="dDENN_dom"/>
</dbReference>
<organism evidence="4">
    <name type="scientific">Naegleria gruberi</name>
    <name type="common">Amoeba</name>
    <dbReference type="NCBI Taxonomy" id="5762"/>
    <lineage>
        <taxon>Eukaryota</taxon>
        <taxon>Discoba</taxon>
        <taxon>Heterolobosea</taxon>
        <taxon>Tetramitia</taxon>
        <taxon>Eutetramitia</taxon>
        <taxon>Vahlkampfiidae</taxon>
        <taxon>Naegleria</taxon>
    </lineage>
</organism>
<feature type="domain" description="UDENN" evidence="2">
    <location>
        <begin position="93"/>
        <end position="546"/>
    </location>
</feature>
<dbReference type="PANTHER" id="PTHR12296">
    <property type="entry name" value="DENN DOMAIN-CONTAINING PROTEIN 4"/>
    <property type="match status" value="1"/>
</dbReference>